<feature type="region of interest" description="Disordered" evidence="1">
    <location>
        <begin position="44"/>
        <end position="106"/>
    </location>
</feature>
<dbReference type="Proteomes" id="UP000017836">
    <property type="component" value="Unassembled WGS sequence"/>
</dbReference>
<organism evidence="2 3">
    <name type="scientific">Amborella trichopoda</name>
    <dbReference type="NCBI Taxonomy" id="13333"/>
    <lineage>
        <taxon>Eukaryota</taxon>
        <taxon>Viridiplantae</taxon>
        <taxon>Streptophyta</taxon>
        <taxon>Embryophyta</taxon>
        <taxon>Tracheophyta</taxon>
        <taxon>Spermatophyta</taxon>
        <taxon>Magnoliopsida</taxon>
        <taxon>Amborellales</taxon>
        <taxon>Amborellaceae</taxon>
        <taxon>Amborella</taxon>
    </lineage>
</organism>
<keyword evidence="3" id="KW-1185">Reference proteome</keyword>
<accession>W1P596</accession>
<proteinExistence type="predicted"/>
<sequence length="106" mass="11578">MVGVLQVGGGSVEVSFGLVPEATLGRKKLWEATWSDPIECRLPWEKGEGRLDENANASKEDSEKRGRGRRSAPNQIARRKSERRGSEEGVGGRANAKDGDDEDPSR</sequence>
<dbReference type="Gramene" id="ERN02741">
    <property type="protein sequence ID" value="ERN02741"/>
    <property type="gene ID" value="AMTR_s00085p00178590"/>
</dbReference>
<name>W1P596_AMBTC</name>
<reference evidence="3" key="1">
    <citation type="journal article" date="2013" name="Science">
        <title>The Amborella genome and the evolution of flowering plants.</title>
        <authorList>
            <consortium name="Amborella Genome Project"/>
        </authorList>
    </citation>
    <scope>NUCLEOTIDE SEQUENCE [LARGE SCALE GENOMIC DNA]</scope>
</reference>
<feature type="compositionally biased region" description="Basic and acidic residues" evidence="1">
    <location>
        <begin position="44"/>
        <end position="65"/>
    </location>
</feature>
<evidence type="ECO:0000313" key="3">
    <source>
        <dbReference type="Proteomes" id="UP000017836"/>
    </source>
</evidence>
<dbReference type="EMBL" id="KI394487">
    <property type="protein sequence ID" value="ERN02741.1"/>
    <property type="molecule type" value="Genomic_DNA"/>
</dbReference>
<evidence type="ECO:0000313" key="2">
    <source>
        <dbReference type="EMBL" id="ERN02741.1"/>
    </source>
</evidence>
<dbReference type="AlphaFoldDB" id="W1P596"/>
<evidence type="ECO:0000256" key="1">
    <source>
        <dbReference type="SAM" id="MobiDB-lite"/>
    </source>
</evidence>
<dbReference type="HOGENOM" id="CLU_2226797_0_0_1"/>
<protein>
    <submittedName>
        <fullName evidence="2">Uncharacterized protein</fullName>
    </submittedName>
</protein>
<gene>
    <name evidence="2" type="ORF">AMTR_s00085p00178590</name>
</gene>